<dbReference type="PROSITE" id="PS50215">
    <property type="entry name" value="ADAM_MEPRO"/>
    <property type="match status" value="1"/>
</dbReference>
<reference evidence="12" key="1">
    <citation type="submission" date="2023-09" db="UniProtKB">
        <authorList>
            <consortium name="Ensembl"/>
        </authorList>
    </citation>
    <scope>IDENTIFICATION</scope>
</reference>
<dbReference type="InterPro" id="IPR018358">
    <property type="entry name" value="Disintegrin_CS"/>
</dbReference>
<dbReference type="SMART" id="SM00608">
    <property type="entry name" value="ACR"/>
    <property type="match status" value="1"/>
</dbReference>
<dbReference type="Gene3D" id="4.10.70.10">
    <property type="entry name" value="Disintegrin domain"/>
    <property type="match status" value="1"/>
</dbReference>
<dbReference type="GO" id="GO:0008584">
    <property type="term" value="P:male gonad development"/>
    <property type="evidence" value="ECO:0007669"/>
    <property type="project" value="TreeGrafter"/>
</dbReference>
<dbReference type="PANTHER" id="PTHR11905">
    <property type="entry name" value="ADAM A DISINTEGRIN AND METALLOPROTEASE DOMAIN"/>
    <property type="match status" value="1"/>
</dbReference>
<dbReference type="GO" id="GO:1990913">
    <property type="term" value="C:sperm head plasma membrane"/>
    <property type="evidence" value="ECO:0007669"/>
    <property type="project" value="TreeGrafter"/>
</dbReference>
<dbReference type="Gene3D" id="3.40.390.10">
    <property type="entry name" value="Collagenase (Catalytic Domain)"/>
    <property type="match status" value="1"/>
</dbReference>
<dbReference type="SMART" id="SM00050">
    <property type="entry name" value="DISIN"/>
    <property type="match status" value="1"/>
</dbReference>
<feature type="binding site" evidence="7">
    <location>
        <position position="324"/>
    </location>
    <ligand>
        <name>Zn(2+)</name>
        <dbReference type="ChEBI" id="CHEBI:29105"/>
        <note>catalytic</note>
    </ligand>
</feature>
<evidence type="ECO:0000256" key="5">
    <source>
        <dbReference type="ARBA" id="ARBA00023157"/>
    </source>
</evidence>
<comment type="subcellular location">
    <subcellularLocation>
        <location evidence="1">Membrane</location>
        <topology evidence="1">Single-pass membrane protein</topology>
    </subcellularLocation>
</comment>
<evidence type="ECO:0000256" key="7">
    <source>
        <dbReference type="PROSITE-ProRule" id="PRU00276"/>
    </source>
</evidence>
<feature type="signal peptide" evidence="9">
    <location>
        <begin position="1"/>
        <end position="31"/>
    </location>
</feature>
<dbReference type="SUPFAM" id="SSF55486">
    <property type="entry name" value="Metalloproteases ('zincins'), catalytic domain"/>
    <property type="match status" value="1"/>
</dbReference>
<feature type="disulfide bond" evidence="7">
    <location>
        <begin position="337"/>
        <end position="342"/>
    </location>
</feature>
<evidence type="ECO:0000313" key="12">
    <source>
        <dbReference type="Ensembl" id="ENSCCNP00000004344.1"/>
    </source>
</evidence>
<organism evidence="12">
    <name type="scientific">Castor canadensis</name>
    <name type="common">American beaver</name>
    <dbReference type="NCBI Taxonomy" id="51338"/>
    <lineage>
        <taxon>Eukaryota</taxon>
        <taxon>Metazoa</taxon>
        <taxon>Chordata</taxon>
        <taxon>Craniata</taxon>
        <taxon>Vertebrata</taxon>
        <taxon>Euteleostomi</taxon>
        <taxon>Mammalia</taxon>
        <taxon>Eutheria</taxon>
        <taxon>Euarchontoglires</taxon>
        <taxon>Glires</taxon>
        <taxon>Rodentia</taxon>
        <taxon>Castorimorpha</taxon>
        <taxon>Castoridae</taxon>
        <taxon>Castor</taxon>
    </lineage>
</organism>
<dbReference type="InterPro" id="IPR024079">
    <property type="entry name" value="MetalloPept_cat_dom_sf"/>
</dbReference>
<keyword evidence="5 7" id="KW-1015">Disulfide bond</keyword>
<dbReference type="SUPFAM" id="SSF57552">
    <property type="entry name" value="Blood coagulation inhibitor (disintegrin)"/>
    <property type="match status" value="1"/>
</dbReference>
<evidence type="ECO:0008006" key="13">
    <source>
        <dbReference type="Google" id="ProtNLM"/>
    </source>
</evidence>
<dbReference type="InterPro" id="IPR036436">
    <property type="entry name" value="Disintegrin_dom_sf"/>
</dbReference>
<dbReference type="Pfam" id="PF00200">
    <property type="entry name" value="Disintegrin"/>
    <property type="match status" value="1"/>
</dbReference>
<feature type="binding site" evidence="7">
    <location>
        <position position="330"/>
    </location>
    <ligand>
        <name>Zn(2+)</name>
        <dbReference type="ChEBI" id="CHEBI:29105"/>
        <note>catalytic</note>
    </ligand>
</feature>
<dbReference type="Pfam" id="PF08516">
    <property type="entry name" value="ADAM_CR"/>
    <property type="match status" value="1"/>
</dbReference>
<dbReference type="GO" id="GO:0009897">
    <property type="term" value="C:external side of plasma membrane"/>
    <property type="evidence" value="ECO:0007669"/>
    <property type="project" value="TreeGrafter"/>
</dbReference>
<keyword evidence="2 8" id="KW-0812">Transmembrane</keyword>
<feature type="transmembrane region" description="Helical" evidence="8">
    <location>
        <begin position="664"/>
        <end position="683"/>
    </location>
</feature>
<dbReference type="PRINTS" id="PR00289">
    <property type="entry name" value="DISINTEGRIN"/>
</dbReference>
<dbReference type="FunFam" id="3.40.390.10:FF:000002">
    <property type="entry name" value="Disintegrin and metalloproteinase domain-containing protein 22"/>
    <property type="match status" value="1"/>
</dbReference>
<dbReference type="PANTHER" id="PTHR11905:SF34">
    <property type="entry name" value="DISINTEGRIN AND METALLOPROTEINASE DOMAIN-CONTAINING PROTEIN 29"/>
    <property type="match status" value="1"/>
</dbReference>
<dbReference type="CDD" id="cd04269">
    <property type="entry name" value="ZnMc_adamalysin_II_like"/>
    <property type="match status" value="1"/>
</dbReference>
<feature type="domain" description="Peptidase M12B" evidence="11">
    <location>
        <begin position="186"/>
        <end position="378"/>
    </location>
</feature>
<evidence type="ECO:0000256" key="4">
    <source>
        <dbReference type="ARBA" id="ARBA00023136"/>
    </source>
</evidence>
<evidence type="ECO:0000256" key="1">
    <source>
        <dbReference type="ARBA" id="ARBA00004167"/>
    </source>
</evidence>
<dbReference type="InterPro" id="IPR006586">
    <property type="entry name" value="ADAM_Cys-rich"/>
</dbReference>
<keyword evidence="7" id="KW-0862">Zinc</keyword>
<feature type="disulfide bond" evidence="6">
    <location>
        <begin position="443"/>
        <end position="463"/>
    </location>
</feature>
<evidence type="ECO:0000256" key="3">
    <source>
        <dbReference type="ARBA" id="ARBA00022989"/>
    </source>
</evidence>
<dbReference type="PROSITE" id="PS50214">
    <property type="entry name" value="DISINTEGRIN_2"/>
    <property type="match status" value="1"/>
</dbReference>
<feature type="domain" description="Disintegrin" evidence="10">
    <location>
        <begin position="385"/>
        <end position="471"/>
    </location>
</feature>
<keyword evidence="7" id="KW-0479">Metal-binding</keyword>
<dbReference type="InterPro" id="IPR001590">
    <property type="entry name" value="Peptidase_M12B"/>
</dbReference>
<dbReference type="GO" id="GO:0006508">
    <property type="term" value="P:proteolysis"/>
    <property type="evidence" value="ECO:0007669"/>
    <property type="project" value="InterPro"/>
</dbReference>
<dbReference type="GO" id="GO:0004222">
    <property type="term" value="F:metalloendopeptidase activity"/>
    <property type="evidence" value="ECO:0007669"/>
    <property type="project" value="InterPro"/>
</dbReference>
<keyword evidence="4 8" id="KW-0472">Membrane</keyword>
<dbReference type="GO" id="GO:0046872">
    <property type="term" value="F:metal ion binding"/>
    <property type="evidence" value="ECO:0007669"/>
    <property type="project" value="UniProtKB-KW"/>
</dbReference>
<evidence type="ECO:0000256" key="8">
    <source>
        <dbReference type="SAM" id="Phobius"/>
    </source>
</evidence>
<protein>
    <recommendedName>
        <fullName evidence="13">Disintegrin and metalloproteinase domain-containing protein 29</fullName>
    </recommendedName>
</protein>
<evidence type="ECO:0000259" key="10">
    <source>
        <dbReference type="PROSITE" id="PS50214"/>
    </source>
</evidence>
<evidence type="ECO:0000256" key="2">
    <source>
        <dbReference type="ARBA" id="ARBA00022692"/>
    </source>
</evidence>
<keyword evidence="3 8" id="KW-1133">Transmembrane helix</keyword>
<proteinExistence type="predicted"/>
<keyword evidence="9" id="KW-0732">Signal</keyword>
<dbReference type="FunFam" id="4.10.70.10:FF:000001">
    <property type="entry name" value="Disintegrin and metalloproteinase domain-containing protein 22"/>
    <property type="match status" value="1"/>
</dbReference>
<name>A0A8C0W4I2_CASCN</name>
<feature type="binding site" evidence="7">
    <location>
        <position position="320"/>
    </location>
    <ligand>
        <name>Zn(2+)</name>
        <dbReference type="ChEBI" id="CHEBI:29105"/>
        <note>catalytic</note>
    </ligand>
</feature>
<dbReference type="PROSITE" id="PS00427">
    <property type="entry name" value="DISINTEGRIN_1"/>
    <property type="match status" value="1"/>
</dbReference>
<dbReference type="AlphaFoldDB" id="A0A8C0W4I2"/>
<evidence type="ECO:0000256" key="6">
    <source>
        <dbReference type="PROSITE-ProRule" id="PRU00068"/>
    </source>
</evidence>
<dbReference type="InterPro" id="IPR034027">
    <property type="entry name" value="Reprolysin_adamalysin"/>
</dbReference>
<dbReference type="Ensembl" id="ENSCCNT00000005691.1">
    <property type="protein sequence ID" value="ENSCCNP00000004344.1"/>
    <property type="gene ID" value="ENSCCNG00000004599.1"/>
</dbReference>
<accession>A0A8C0W4I2</accession>
<evidence type="ECO:0000259" key="11">
    <source>
        <dbReference type="PROSITE" id="PS50215"/>
    </source>
</evidence>
<dbReference type="InterPro" id="IPR001762">
    <property type="entry name" value="Disintegrin_dom"/>
</dbReference>
<sequence length="698" mass="79250">MTMIEGLFYMRILLLLQWFGMFLSFSGLTQAENPQYLSPPEVVIPMKVASPDRVGPPGWLSYRMHFGVFTYTDQGALHEDHPFVQDNCYYHGFVEGDPESLVALSTCFGGFQGMLQTNNSTYEMIPRNFPTTFEHLLYKMYSEETQSTTGNSHLKQHKVACQVEFQEIDNSTLNQSRYEGWWVHYRTIEMVSVFDNKLYARFGKNDSKVMEDLFTTVNIVDSIYTVMGINILMCGLEIWTERNLIVIDDVRKSLDIFCRWKLANIFPRIYHDTTHLFINSHLRGLSGLGMVRGMCYPPRSCAIVTYANRTVTLFAIAISHHLGHNLGMNHDQATCNCGHPKCIMHEDNPGITKFSNCSNNDFWTYTIAATSCLLDNVHSKDIFSVKRCGNGIVEDEEQCDCGLFRHCAKDPCCMPNCTLSYGATCAFGLCCKDCKYLPSGEVCRKEANLCDLPEWCNGTSHKCPDDVYVEDGIPCTDTAYCFGRECNDRDELCRQIFGQKAKSANKNCYKRINTQGSRFGNCGLQGVTYKKCNDADVMCGRVQCDNVTEIPSLIEHSTVHYASFNNMTCWGTDYHPGMKIPDIGVVKEGTKCDREHLCIRKQCMHISVLDSNCSPTFCNMRGICNNKHHCHCNYLWDPPNCVIQGYGGSVDSGPPPKRERKKKFCYLCLLLLLILIILFFQYVSLCHLPAQTQCISIL</sequence>
<feature type="chain" id="PRO_5034893973" description="Disintegrin and metalloproteinase domain-containing protein 29" evidence="9">
    <location>
        <begin position="32"/>
        <end position="698"/>
    </location>
</feature>
<evidence type="ECO:0000256" key="9">
    <source>
        <dbReference type="SAM" id="SignalP"/>
    </source>
</evidence>
<dbReference type="Pfam" id="PF01421">
    <property type="entry name" value="Reprolysin"/>
    <property type="match status" value="1"/>
</dbReference>
<comment type="caution">
    <text evidence="7">Lacks conserved residue(s) required for the propagation of feature annotation.</text>
</comment>